<dbReference type="Proteomes" id="UP000028531">
    <property type="component" value="Unassembled WGS sequence"/>
</dbReference>
<reference evidence="7 8" key="1">
    <citation type="journal article" date="2014" name="Genome Announc.">
        <title>Draft Genome Sequences of Marine Flavobacterium Nonlabens Strains NR17, NR24, NR27, NR32, NR33, and Ara13.</title>
        <authorList>
            <person name="Nakanishi M."/>
            <person name="Meirelles P."/>
            <person name="Suzuki R."/>
            <person name="Takatani N."/>
            <person name="Mino S."/>
            <person name="Suda W."/>
            <person name="Oshima K."/>
            <person name="Hattori M."/>
            <person name="Ohkuma M."/>
            <person name="Hosokawa M."/>
            <person name="Miyashita K."/>
            <person name="Thompson F.L."/>
            <person name="Niwa A."/>
            <person name="Sawabe T."/>
            <person name="Sawabe T."/>
        </authorList>
    </citation>
    <scope>NUCLEOTIDE SEQUENCE [LARGE SCALE GENOMIC DNA]</scope>
    <source>
        <strain evidence="3">JCM 19275</strain>
        <strain evidence="2">JCM 19296</strain>
        <strain evidence="8">JCM19275</strain>
        <strain evidence="7">JCM19296</strain>
    </source>
</reference>
<protein>
    <submittedName>
        <fullName evidence="2">Uncharacterized protein</fullName>
    </submittedName>
</protein>
<comment type="caution">
    <text evidence="2">The sequence shown here is derived from an EMBL/GenBank/DDBJ whole genome shotgun (WGS) entry which is preliminary data.</text>
</comment>
<dbReference type="AlphaFoldDB" id="A0A081DFV4"/>
<evidence type="ECO:0000313" key="9">
    <source>
        <dbReference type="Proteomes" id="UP000239997"/>
    </source>
</evidence>
<organism evidence="2 7">
    <name type="scientific">Nonlabens ulvanivorans</name>
    <name type="common">Persicivirga ulvanivorans</name>
    <dbReference type="NCBI Taxonomy" id="906888"/>
    <lineage>
        <taxon>Bacteria</taxon>
        <taxon>Pseudomonadati</taxon>
        <taxon>Bacteroidota</taxon>
        <taxon>Flavobacteriia</taxon>
        <taxon>Flavobacteriales</taxon>
        <taxon>Flavobacteriaceae</taxon>
        <taxon>Nonlabens</taxon>
    </lineage>
</organism>
<reference evidence="5 9" key="3">
    <citation type="submission" date="2018-03" db="EMBL/GenBank/DDBJ databases">
        <title>Genomic Encyclopedia of Archaeal and Bacterial Type Strains, Phase II (KMG-II): from individual species to whole genera.</title>
        <authorList>
            <person name="Goeker M."/>
        </authorList>
    </citation>
    <scope>NUCLEOTIDE SEQUENCE [LARGE SCALE GENOMIC DNA]</scope>
    <source>
        <strain evidence="5 9">DSM 22727</strain>
    </source>
</reference>
<evidence type="ECO:0000313" key="7">
    <source>
        <dbReference type="Proteomes" id="UP000028980"/>
    </source>
</evidence>
<name>A0A081DFV4_NONUL</name>
<feature type="region of interest" description="Disordered" evidence="1">
    <location>
        <begin position="51"/>
        <end position="99"/>
    </location>
</feature>
<reference evidence="4 6" key="2">
    <citation type="submission" date="2014-07" db="EMBL/GenBank/DDBJ databases">
        <title>Draft genome sequence of Nonlabens ulvanivorans, an ulvan degrading bacterium.</title>
        <authorList>
            <person name="Kopel M."/>
            <person name="Helbert W."/>
            <person name="Henrissat B."/>
            <person name="Doniger T."/>
            <person name="Banin E."/>
        </authorList>
    </citation>
    <scope>NUCLEOTIDE SEQUENCE [LARGE SCALE GENOMIC DNA]</scope>
    <source>
        <strain evidence="4 6">PLR</strain>
    </source>
</reference>
<evidence type="ECO:0000313" key="2">
    <source>
        <dbReference type="EMBL" id="GAK77800.1"/>
    </source>
</evidence>
<dbReference type="EMBL" id="BBNT01000006">
    <property type="protein sequence ID" value="GAL75694.1"/>
    <property type="molecule type" value="Genomic_DNA"/>
</dbReference>
<proteinExistence type="predicted"/>
<evidence type="ECO:0000313" key="6">
    <source>
        <dbReference type="Proteomes" id="UP000028531"/>
    </source>
</evidence>
<evidence type="ECO:0000313" key="3">
    <source>
        <dbReference type="EMBL" id="GAL75694.1"/>
    </source>
</evidence>
<keyword evidence="9" id="KW-1185">Reference proteome</keyword>
<dbReference type="EMBL" id="BBLG01000013">
    <property type="protein sequence ID" value="GAK77800.1"/>
    <property type="molecule type" value="Genomic_DNA"/>
</dbReference>
<dbReference type="RefSeq" id="WP_036579150.1">
    <property type="nucleotide sequence ID" value="NZ_JPJI01000005.1"/>
</dbReference>
<evidence type="ECO:0000313" key="5">
    <source>
        <dbReference type="EMBL" id="PRX13491.1"/>
    </source>
</evidence>
<evidence type="ECO:0000313" key="4">
    <source>
        <dbReference type="EMBL" id="KEZ94474.1"/>
    </source>
</evidence>
<sequence length="99" mass="11329">MKTEESKNKENLPYNPDVTQEDLQTLRNDNANIHTDDQSDQQLINREEKVDFTGKDLDIPGRTSAQKNHGPNGLNDEENKLHSQGSERKNNLERDDAAR</sequence>
<dbReference type="EMBL" id="PVNA01000003">
    <property type="protein sequence ID" value="PRX13491.1"/>
    <property type="molecule type" value="Genomic_DNA"/>
</dbReference>
<gene>
    <name evidence="4" type="ORF">IL45_00915</name>
    <name evidence="3" type="ORF">JCM19275_1577</name>
    <name evidence="2" type="ORF">JCM19296_3409</name>
    <name evidence="5" type="ORF">LY02_01733</name>
</gene>
<dbReference type="OrthoDB" id="1453481at2"/>
<dbReference type="EMBL" id="JPJI01000005">
    <property type="protein sequence ID" value="KEZ94474.1"/>
    <property type="molecule type" value="Genomic_DNA"/>
</dbReference>
<dbReference type="Proteomes" id="UP000239997">
    <property type="component" value="Unassembled WGS sequence"/>
</dbReference>
<dbReference type="Proteomes" id="UP000028980">
    <property type="component" value="Unassembled WGS sequence"/>
</dbReference>
<evidence type="ECO:0000256" key="1">
    <source>
        <dbReference type="SAM" id="MobiDB-lite"/>
    </source>
</evidence>
<feature type="compositionally biased region" description="Basic and acidic residues" evidence="1">
    <location>
        <begin position="77"/>
        <end position="99"/>
    </location>
</feature>
<evidence type="ECO:0000313" key="8">
    <source>
        <dbReference type="Proteomes" id="UP000029647"/>
    </source>
</evidence>
<dbReference type="Proteomes" id="UP000029647">
    <property type="component" value="Unassembled WGS sequence"/>
</dbReference>
<accession>A0A081DFV4</accession>